<organism evidence="1 2">
    <name type="scientific">Datura stramonium</name>
    <name type="common">Jimsonweed</name>
    <name type="synonym">Common thornapple</name>
    <dbReference type="NCBI Taxonomy" id="4076"/>
    <lineage>
        <taxon>Eukaryota</taxon>
        <taxon>Viridiplantae</taxon>
        <taxon>Streptophyta</taxon>
        <taxon>Embryophyta</taxon>
        <taxon>Tracheophyta</taxon>
        <taxon>Spermatophyta</taxon>
        <taxon>Magnoliopsida</taxon>
        <taxon>eudicotyledons</taxon>
        <taxon>Gunneridae</taxon>
        <taxon>Pentapetalae</taxon>
        <taxon>asterids</taxon>
        <taxon>lamiids</taxon>
        <taxon>Solanales</taxon>
        <taxon>Solanaceae</taxon>
        <taxon>Solanoideae</taxon>
        <taxon>Datureae</taxon>
        <taxon>Datura</taxon>
    </lineage>
</organism>
<dbReference type="Proteomes" id="UP000823775">
    <property type="component" value="Unassembled WGS sequence"/>
</dbReference>
<comment type="caution">
    <text evidence="1">The sequence shown here is derived from an EMBL/GenBank/DDBJ whole genome shotgun (WGS) entry which is preliminary data.</text>
</comment>
<accession>A0ABS8Y5F0</accession>
<sequence>KGTLPSDTVSNPKNDNYCMVITTRSGRVFGPMEETEIRRLMMKRRVCLNHLANKPVVIDLEPDETEKNHVETKEAQ</sequence>
<feature type="non-terminal residue" evidence="1">
    <location>
        <position position="1"/>
    </location>
</feature>
<evidence type="ECO:0000313" key="2">
    <source>
        <dbReference type="Proteomes" id="UP000823775"/>
    </source>
</evidence>
<reference evidence="1 2" key="1">
    <citation type="journal article" date="2021" name="BMC Genomics">
        <title>Datura genome reveals duplications of psychoactive alkaloid biosynthetic genes and high mutation rate following tissue culture.</title>
        <authorList>
            <person name="Rajewski A."/>
            <person name="Carter-House D."/>
            <person name="Stajich J."/>
            <person name="Litt A."/>
        </authorList>
    </citation>
    <scope>NUCLEOTIDE SEQUENCE [LARGE SCALE GENOMIC DNA]</scope>
    <source>
        <strain evidence="1">AR-01</strain>
    </source>
</reference>
<keyword evidence="2" id="KW-1185">Reference proteome</keyword>
<protein>
    <submittedName>
        <fullName evidence="1">Uncharacterized protein</fullName>
    </submittedName>
</protein>
<gene>
    <name evidence="1" type="ORF">HAX54_029145</name>
</gene>
<dbReference type="EMBL" id="JACEIK010036006">
    <property type="protein sequence ID" value="MCE5166901.1"/>
    <property type="molecule type" value="Genomic_DNA"/>
</dbReference>
<feature type="non-terminal residue" evidence="1">
    <location>
        <position position="76"/>
    </location>
</feature>
<name>A0ABS8Y5F0_DATST</name>
<proteinExistence type="predicted"/>
<evidence type="ECO:0000313" key="1">
    <source>
        <dbReference type="EMBL" id="MCE5166901.1"/>
    </source>
</evidence>